<dbReference type="Gene3D" id="3.30.720.110">
    <property type="match status" value="1"/>
</dbReference>
<dbReference type="PANTHER" id="PTHR34109:SF1">
    <property type="entry name" value="VOC DOMAIN-CONTAINING PROTEIN"/>
    <property type="match status" value="1"/>
</dbReference>
<dbReference type="Pfam" id="PF00903">
    <property type="entry name" value="Glyoxalase"/>
    <property type="match status" value="1"/>
</dbReference>
<dbReference type="PANTHER" id="PTHR34109">
    <property type="entry name" value="BNAUNNG04460D PROTEIN-RELATED"/>
    <property type="match status" value="1"/>
</dbReference>
<dbReference type="InterPro" id="IPR029068">
    <property type="entry name" value="Glyas_Bleomycin-R_OHBP_Dase"/>
</dbReference>
<dbReference type="Gene3D" id="3.30.720.120">
    <property type="match status" value="1"/>
</dbReference>
<sequence>MMPENIEAPRIYATFRYNDAAKMIDWLVKAFGFTVHARYADADGVIQHAQLAFGSSMIMVGNVRDDAYGRMVGGPGSQGGKSVYVAADNPDEIYARAKTAGAKILEEPTNRDYGSRDFVCADPEGNVWSFGTYWPKANEPAMS</sequence>
<dbReference type="AlphaFoldDB" id="H0HSW1"/>
<evidence type="ECO:0000259" key="1">
    <source>
        <dbReference type="PROSITE" id="PS51819"/>
    </source>
</evidence>
<keyword evidence="2" id="KW-0560">Oxidoreductase</keyword>
<dbReference type="InterPro" id="IPR037523">
    <property type="entry name" value="VOC_core"/>
</dbReference>
<dbReference type="SUPFAM" id="SSF54593">
    <property type="entry name" value="Glyoxalase/Bleomycin resistance protein/Dihydroxybiphenyl dioxygenase"/>
    <property type="match status" value="1"/>
</dbReference>
<evidence type="ECO:0000313" key="3">
    <source>
        <dbReference type="Proteomes" id="UP000003250"/>
    </source>
</evidence>
<feature type="domain" description="VOC" evidence="1">
    <location>
        <begin position="9"/>
        <end position="133"/>
    </location>
</feature>
<proteinExistence type="predicted"/>
<evidence type="ECO:0000313" key="2">
    <source>
        <dbReference type="EMBL" id="EHK56187.1"/>
    </source>
</evidence>
<gene>
    <name evidence="2" type="ORF">MAXJ12_16261</name>
</gene>
<dbReference type="PATRIC" id="fig|1107882.3.peg.3168"/>
<organism evidence="2 3">
    <name type="scientific">Mesorhizobium alhagi CCNWXJ12-2</name>
    <dbReference type="NCBI Taxonomy" id="1107882"/>
    <lineage>
        <taxon>Bacteria</taxon>
        <taxon>Pseudomonadati</taxon>
        <taxon>Pseudomonadota</taxon>
        <taxon>Alphaproteobacteria</taxon>
        <taxon>Hyphomicrobiales</taxon>
        <taxon>Phyllobacteriaceae</taxon>
        <taxon>Allomesorhizobium</taxon>
    </lineage>
</organism>
<dbReference type="GO" id="GO:0051213">
    <property type="term" value="F:dioxygenase activity"/>
    <property type="evidence" value="ECO:0007669"/>
    <property type="project" value="UniProtKB-KW"/>
</dbReference>
<dbReference type="InterPro" id="IPR004360">
    <property type="entry name" value="Glyas_Fos-R_dOase_dom"/>
</dbReference>
<keyword evidence="2" id="KW-0223">Dioxygenase</keyword>
<dbReference type="Proteomes" id="UP000003250">
    <property type="component" value="Unassembled WGS sequence"/>
</dbReference>
<dbReference type="EMBL" id="AHAM01000133">
    <property type="protein sequence ID" value="EHK56187.1"/>
    <property type="molecule type" value="Genomic_DNA"/>
</dbReference>
<protein>
    <submittedName>
        <fullName evidence="2">Glyoxalase/bleomycin resistance protein/dioxygenase</fullName>
    </submittedName>
</protein>
<reference evidence="2 3" key="1">
    <citation type="journal article" date="2012" name="J. Bacteriol.">
        <title>Draft Genome Sequence of Mesorhizobium alhagi CCNWXJ12-2T, a Novel Salt-Resistant Species Isolated from the Desert of Northwestern China.</title>
        <authorList>
            <person name="Zhou M."/>
            <person name="Chen W."/>
            <person name="Chen H."/>
            <person name="Wei G."/>
        </authorList>
    </citation>
    <scope>NUCLEOTIDE SEQUENCE [LARGE SCALE GENOMIC DNA]</scope>
    <source>
        <strain evidence="2 3">CCNWXJ12-2</strain>
    </source>
</reference>
<keyword evidence="3" id="KW-1185">Reference proteome</keyword>
<dbReference type="PROSITE" id="PS51819">
    <property type="entry name" value="VOC"/>
    <property type="match status" value="1"/>
</dbReference>
<name>H0HSW1_9HYPH</name>
<accession>H0HSW1</accession>